<gene>
    <name evidence="2" type="ORF">SE17_16185</name>
</gene>
<keyword evidence="3" id="KW-1185">Reference proteome</keyword>
<dbReference type="Proteomes" id="UP000050509">
    <property type="component" value="Unassembled WGS sequence"/>
</dbReference>
<evidence type="ECO:0000259" key="1">
    <source>
        <dbReference type="Pfam" id="PF13614"/>
    </source>
</evidence>
<proteinExistence type="predicted"/>
<name>A0A0P9F720_9CHLR</name>
<dbReference type="InterPro" id="IPR025669">
    <property type="entry name" value="AAA_dom"/>
</dbReference>
<dbReference type="CDD" id="cd02042">
    <property type="entry name" value="ParAB_family"/>
    <property type="match status" value="1"/>
</dbReference>
<comment type="caution">
    <text evidence="2">The sequence shown here is derived from an EMBL/GenBank/DDBJ whole genome shotgun (WGS) entry which is preliminary data.</text>
</comment>
<organism evidence="2 3">
    <name type="scientific">Kouleothrix aurantiaca</name>
    <dbReference type="NCBI Taxonomy" id="186479"/>
    <lineage>
        <taxon>Bacteria</taxon>
        <taxon>Bacillati</taxon>
        <taxon>Chloroflexota</taxon>
        <taxon>Chloroflexia</taxon>
        <taxon>Chloroflexales</taxon>
        <taxon>Roseiflexineae</taxon>
        <taxon>Roseiflexaceae</taxon>
        <taxon>Kouleothrix</taxon>
    </lineage>
</organism>
<dbReference type="EMBL" id="LJCR01000583">
    <property type="protein sequence ID" value="KPV52329.1"/>
    <property type="molecule type" value="Genomic_DNA"/>
</dbReference>
<dbReference type="Pfam" id="PF13614">
    <property type="entry name" value="AAA_31"/>
    <property type="match status" value="1"/>
</dbReference>
<feature type="non-terminal residue" evidence="2">
    <location>
        <position position="1"/>
    </location>
</feature>
<dbReference type="Gene3D" id="3.40.50.300">
    <property type="entry name" value="P-loop containing nucleotide triphosphate hydrolases"/>
    <property type="match status" value="1"/>
</dbReference>
<feature type="domain" description="AAA" evidence="1">
    <location>
        <begin position="3"/>
        <end position="98"/>
    </location>
</feature>
<dbReference type="PANTHER" id="PTHR13696">
    <property type="entry name" value="P-LOOP CONTAINING NUCLEOSIDE TRIPHOSPHATE HYDROLASE"/>
    <property type="match status" value="1"/>
</dbReference>
<reference evidence="2 3" key="1">
    <citation type="submission" date="2015-09" db="EMBL/GenBank/DDBJ databases">
        <title>Draft genome sequence of Kouleothrix aurantiaca JCM 19913.</title>
        <authorList>
            <person name="Hemp J."/>
        </authorList>
    </citation>
    <scope>NUCLEOTIDE SEQUENCE [LARGE SCALE GENOMIC DNA]</scope>
    <source>
        <strain evidence="2 3">COM-B</strain>
    </source>
</reference>
<protein>
    <submittedName>
        <fullName evidence="2">Sporulation initiation inhibitor Soj</fullName>
    </submittedName>
</protein>
<dbReference type="InterPro" id="IPR027417">
    <property type="entry name" value="P-loop_NTPase"/>
</dbReference>
<dbReference type="InterPro" id="IPR050678">
    <property type="entry name" value="DNA_Partitioning_ATPase"/>
</dbReference>
<dbReference type="PANTHER" id="PTHR13696:SF52">
    <property type="entry name" value="PARA FAMILY PROTEIN CT_582"/>
    <property type="match status" value="1"/>
</dbReference>
<accession>A0A0P9F720</accession>
<sequence>PCLDLLPATLALAGAELQFAGRFGRELLLRSAPAPLPRQYDYILIDSPPSLGLFTVNALTAADTVLVPLQAHVFALGAMSQLEDTIVMIRQLNPTLTIGGIVITMVDRRTSVNALIESEARERYGDLVFQSTIPFSTKITEAPAAGVPVTEYAAESAGAKAYRALAEEVRQRWQAR</sequence>
<evidence type="ECO:0000313" key="2">
    <source>
        <dbReference type="EMBL" id="KPV52329.1"/>
    </source>
</evidence>
<dbReference type="AlphaFoldDB" id="A0A0P9F720"/>
<evidence type="ECO:0000313" key="3">
    <source>
        <dbReference type="Proteomes" id="UP000050509"/>
    </source>
</evidence>
<dbReference type="SUPFAM" id="SSF52540">
    <property type="entry name" value="P-loop containing nucleoside triphosphate hydrolases"/>
    <property type="match status" value="1"/>
</dbReference>